<gene>
    <name evidence="1" type="ORF">TTAC_LOCUS4475</name>
</gene>
<dbReference type="EMBL" id="UYWX01004546">
    <property type="protein sequence ID" value="VDM25035.1"/>
    <property type="molecule type" value="Genomic_DNA"/>
</dbReference>
<organism evidence="1 2">
    <name type="scientific">Hydatigena taeniaeformis</name>
    <name type="common">Feline tapeworm</name>
    <name type="synonym">Taenia taeniaeformis</name>
    <dbReference type="NCBI Taxonomy" id="6205"/>
    <lineage>
        <taxon>Eukaryota</taxon>
        <taxon>Metazoa</taxon>
        <taxon>Spiralia</taxon>
        <taxon>Lophotrochozoa</taxon>
        <taxon>Platyhelminthes</taxon>
        <taxon>Cestoda</taxon>
        <taxon>Eucestoda</taxon>
        <taxon>Cyclophyllidea</taxon>
        <taxon>Taeniidae</taxon>
        <taxon>Hydatigera</taxon>
    </lineage>
</organism>
<name>A0A3P7GT66_HYDTA</name>
<proteinExistence type="predicted"/>
<accession>A0A3P7GT66</accession>
<evidence type="ECO:0000313" key="2">
    <source>
        <dbReference type="Proteomes" id="UP000274429"/>
    </source>
</evidence>
<keyword evidence="2" id="KW-1185">Reference proteome</keyword>
<dbReference type="Proteomes" id="UP000274429">
    <property type="component" value="Unassembled WGS sequence"/>
</dbReference>
<dbReference type="OrthoDB" id="10464450at2759"/>
<protein>
    <submittedName>
        <fullName evidence="1">Uncharacterized protein</fullName>
    </submittedName>
</protein>
<dbReference type="AlphaFoldDB" id="A0A3P7GT66"/>
<evidence type="ECO:0000313" key="1">
    <source>
        <dbReference type="EMBL" id="VDM25035.1"/>
    </source>
</evidence>
<reference evidence="1 2" key="1">
    <citation type="submission" date="2018-11" db="EMBL/GenBank/DDBJ databases">
        <authorList>
            <consortium name="Pathogen Informatics"/>
        </authorList>
    </citation>
    <scope>NUCLEOTIDE SEQUENCE [LARGE SCALE GENOMIC DNA]</scope>
</reference>
<sequence>MVGHLATLQVSEGPILREQPLSPSSFDRQGSWERGEIDYTGADRFSNIQAALDKRLNK</sequence>